<name>A0A239PGH3_9ACTN</name>
<reference evidence="6 7" key="1">
    <citation type="submission" date="2017-06" db="EMBL/GenBank/DDBJ databases">
        <authorList>
            <person name="Kim H.J."/>
            <person name="Triplett B.A."/>
        </authorList>
    </citation>
    <scope>NUCLEOTIDE SEQUENCE [LARGE SCALE GENOMIC DNA]</scope>
    <source>
        <strain evidence="6 7">CGMCC 4.5593</strain>
    </source>
</reference>
<keyword evidence="6" id="KW-0240">DNA-directed RNA polymerase</keyword>
<evidence type="ECO:0000259" key="5">
    <source>
        <dbReference type="Pfam" id="PF08281"/>
    </source>
</evidence>
<dbReference type="OrthoDB" id="3608473at2"/>
<evidence type="ECO:0000256" key="4">
    <source>
        <dbReference type="ARBA" id="ARBA00023163"/>
    </source>
</evidence>
<keyword evidence="2" id="KW-0805">Transcription regulation</keyword>
<evidence type="ECO:0000313" key="7">
    <source>
        <dbReference type="Proteomes" id="UP000198362"/>
    </source>
</evidence>
<dbReference type="Proteomes" id="UP000198362">
    <property type="component" value="Unassembled WGS sequence"/>
</dbReference>
<dbReference type="InterPro" id="IPR013324">
    <property type="entry name" value="RNA_pol_sigma_r3/r4-like"/>
</dbReference>
<dbReference type="EMBL" id="FZPH01000036">
    <property type="protein sequence ID" value="SNT66277.1"/>
    <property type="molecule type" value="Genomic_DNA"/>
</dbReference>
<evidence type="ECO:0000313" key="6">
    <source>
        <dbReference type="EMBL" id="SNT66277.1"/>
    </source>
</evidence>
<dbReference type="GO" id="GO:0003677">
    <property type="term" value="F:DNA binding"/>
    <property type="evidence" value="ECO:0007669"/>
    <property type="project" value="InterPro"/>
</dbReference>
<evidence type="ECO:0000256" key="3">
    <source>
        <dbReference type="ARBA" id="ARBA00023082"/>
    </source>
</evidence>
<organism evidence="6 7">
    <name type="scientific">Asanoa hainanensis</name>
    <dbReference type="NCBI Taxonomy" id="560556"/>
    <lineage>
        <taxon>Bacteria</taxon>
        <taxon>Bacillati</taxon>
        <taxon>Actinomycetota</taxon>
        <taxon>Actinomycetes</taxon>
        <taxon>Micromonosporales</taxon>
        <taxon>Micromonosporaceae</taxon>
        <taxon>Asanoa</taxon>
    </lineage>
</organism>
<dbReference type="GO" id="GO:0000428">
    <property type="term" value="C:DNA-directed RNA polymerase complex"/>
    <property type="evidence" value="ECO:0007669"/>
    <property type="project" value="UniProtKB-KW"/>
</dbReference>
<dbReference type="InterPro" id="IPR036388">
    <property type="entry name" value="WH-like_DNA-bd_sf"/>
</dbReference>
<keyword evidence="7" id="KW-1185">Reference proteome</keyword>
<feature type="domain" description="RNA polymerase sigma factor 70 region 4 type 2" evidence="5">
    <location>
        <begin position="123"/>
        <end position="175"/>
    </location>
</feature>
<accession>A0A239PGH3</accession>
<dbReference type="SUPFAM" id="SSF88659">
    <property type="entry name" value="Sigma3 and sigma4 domains of RNA polymerase sigma factors"/>
    <property type="match status" value="1"/>
</dbReference>
<dbReference type="AlphaFoldDB" id="A0A239PGH3"/>
<evidence type="ECO:0000256" key="2">
    <source>
        <dbReference type="ARBA" id="ARBA00023015"/>
    </source>
</evidence>
<dbReference type="Gene3D" id="1.10.10.10">
    <property type="entry name" value="Winged helix-like DNA-binding domain superfamily/Winged helix DNA-binding domain"/>
    <property type="match status" value="1"/>
</dbReference>
<keyword evidence="4" id="KW-0804">Transcription</keyword>
<comment type="similarity">
    <text evidence="1">Belongs to the sigma-70 factor family. ECF subfamily.</text>
</comment>
<keyword evidence="3" id="KW-0731">Sigma factor</keyword>
<dbReference type="RefSeq" id="WP_144023015.1">
    <property type="nucleotide sequence ID" value="NZ_FZPH01000036.1"/>
</dbReference>
<protein>
    <submittedName>
        <fullName evidence="6">DNA-directed RNA polymerase specialized sigma subunit, sigma24 family</fullName>
    </submittedName>
</protein>
<proteinExistence type="inferred from homology"/>
<gene>
    <name evidence="6" type="ORF">SAMN05421812_13624</name>
</gene>
<dbReference type="Pfam" id="PF08281">
    <property type="entry name" value="Sigma70_r4_2"/>
    <property type="match status" value="1"/>
</dbReference>
<sequence>MDPDWRVAPAAAAPDVGQQLVAAPEQIKFYEDHFGRLVSLGVLIGASPYEAEEVAAAVLLEIVQRWGLLREPLAYAVHAVRSGVAKLRGREGLARARQLVAAGEFVDADEGVVDLALLVWEDREWLMQYLETLPEGQRQVMALLVDGYEPGEIAAVLGITPEAARNRAFHARLRLRRRYNDERVETAAQAPTGSTREEAL</sequence>
<dbReference type="GO" id="GO:0016987">
    <property type="term" value="F:sigma factor activity"/>
    <property type="evidence" value="ECO:0007669"/>
    <property type="project" value="UniProtKB-KW"/>
</dbReference>
<dbReference type="InterPro" id="IPR013249">
    <property type="entry name" value="RNA_pol_sigma70_r4_t2"/>
</dbReference>
<evidence type="ECO:0000256" key="1">
    <source>
        <dbReference type="ARBA" id="ARBA00010641"/>
    </source>
</evidence>
<dbReference type="GO" id="GO:0006352">
    <property type="term" value="P:DNA-templated transcription initiation"/>
    <property type="evidence" value="ECO:0007669"/>
    <property type="project" value="InterPro"/>
</dbReference>